<dbReference type="InterPro" id="IPR029016">
    <property type="entry name" value="GAF-like_dom_sf"/>
</dbReference>
<evidence type="ECO:0000313" key="2">
    <source>
        <dbReference type="Proteomes" id="UP000321062"/>
    </source>
</evidence>
<name>A0A5B9DQE4_9HYPH</name>
<dbReference type="RefSeq" id="WP_147656271.1">
    <property type="nucleotide sequence ID" value="NZ_BMFM01000001.1"/>
</dbReference>
<proteinExistence type="predicted"/>
<reference evidence="1 2" key="1">
    <citation type="journal article" date="2015" name="Int. J. Syst. Evol. Microbiol.">
        <title>Youhaiella tibetensis gen. nov., sp. nov., isolated from subsurface sediment.</title>
        <authorList>
            <person name="Wang Y.X."/>
            <person name="Huang F.Q."/>
            <person name="Nogi Y."/>
            <person name="Pang S.J."/>
            <person name="Wang P.K."/>
            <person name="Lv J."/>
        </authorList>
    </citation>
    <scope>NUCLEOTIDE SEQUENCE [LARGE SCALE GENOMIC DNA]</scope>
    <source>
        <strain evidence="2">fig4</strain>
    </source>
</reference>
<organism evidence="1 2">
    <name type="scientific">Paradevosia tibetensis</name>
    <dbReference type="NCBI Taxonomy" id="1447062"/>
    <lineage>
        <taxon>Bacteria</taxon>
        <taxon>Pseudomonadati</taxon>
        <taxon>Pseudomonadota</taxon>
        <taxon>Alphaproteobacteria</taxon>
        <taxon>Hyphomicrobiales</taxon>
        <taxon>Devosiaceae</taxon>
        <taxon>Paradevosia</taxon>
    </lineage>
</organism>
<accession>A0A5B9DQE4</accession>
<dbReference type="Proteomes" id="UP000321062">
    <property type="component" value="Chromosome"/>
</dbReference>
<dbReference type="InterPro" id="IPR003018">
    <property type="entry name" value="GAF"/>
</dbReference>
<evidence type="ECO:0000313" key="1">
    <source>
        <dbReference type="EMBL" id="QEE20969.1"/>
    </source>
</evidence>
<protein>
    <submittedName>
        <fullName evidence="1">GAF domain-containing protein</fullName>
    </submittedName>
</protein>
<dbReference type="EMBL" id="CP041690">
    <property type="protein sequence ID" value="QEE20969.1"/>
    <property type="molecule type" value="Genomic_DNA"/>
</dbReference>
<dbReference type="OrthoDB" id="7066078at2"/>
<dbReference type="Pfam" id="PF01590">
    <property type="entry name" value="GAF"/>
    <property type="match status" value="1"/>
</dbReference>
<dbReference type="AlphaFoldDB" id="A0A5B9DQE4"/>
<dbReference type="Gene3D" id="3.30.450.40">
    <property type="match status" value="1"/>
</dbReference>
<dbReference type="SUPFAM" id="SSF55781">
    <property type="entry name" value="GAF domain-like"/>
    <property type="match status" value="1"/>
</dbReference>
<keyword evidence="2" id="KW-1185">Reference proteome</keyword>
<dbReference type="KEGG" id="yti:FNA67_12620"/>
<gene>
    <name evidence="1" type="ORF">FNA67_12620</name>
</gene>
<sequence>MTNPTNPHAAFAAELAKVSGQPQVAYKALHELTNRVIGTRLFTILGLDYDAGVMRRQYSDNLDLYPVPGADPIGDTIWEQTIIGKREPLVLNSAAELAAVLPEYPKLEALGCKSMLNLPIVVFGTSIGTLNMLNVEGHFTAERVAEAYALTAAAATCLLMSKENANG</sequence>